<dbReference type="PANTHER" id="PTHR36316">
    <property type="entry name" value="OS06G0213900 PROTEIN"/>
    <property type="match status" value="1"/>
</dbReference>
<keyword evidence="1" id="KW-1133">Transmembrane helix</keyword>
<dbReference type="EMBL" id="JARPOI010000012">
    <property type="protein sequence ID" value="KAJ9165894.1"/>
    <property type="molecule type" value="Genomic_DNA"/>
</dbReference>
<evidence type="ECO:0000313" key="3">
    <source>
        <dbReference type="Proteomes" id="UP001174677"/>
    </source>
</evidence>
<feature type="transmembrane region" description="Helical" evidence="1">
    <location>
        <begin position="35"/>
        <end position="53"/>
    </location>
</feature>
<comment type="caution">
    <text evidence="2">The sequence shown here is derived from an EMBL/GenBank/DDBJ whole genome shotgun (WGS) entry which is preliminary data.</text>
</comment>
<dbReference type="PANTHER" id="PTHR36316:SF1">
    <property type="entry name" value="OS06G0213900 PROTEIN"/>
    <property type="match status" value="1"/>
</dbReference>
<name>A0ABQ9LH15_HEVBR</name>
<reference evidence="2 3" key="1">
    <citation type="journal article" date="2023" name="Plant Biotechnol. J.">
        <title>Chromosome-level wild Hevea brasiliensis genome provides new tools for genomic-assisted breeding and valuable loci to elevate rubber yield.</title>
        <authorList>
            <person name="Cheng H."/>
            <person name="Song X."/>
            <person name="Hu Y."/>
            <person name="Wu T."/>
            <person name="Yang Q."/>
            <person name="An Z."/>
            <person name="Feng S."/>
            <person name="Deng Z."/>
            <person name="Wu W."/>
            <person name="Zeng X."/>
            <person name="Tu M."/>
            <person name="Wang X."/>
            <person name="Huang H."/>
        </authorList>
    </citation>
    <scope>NUCLEOTIDE SEQUENCE [LARGE SCALE GENOMIC DNA]</scope>
    <source>
        <strain evidence="2">MT/VB/25A 57/8</strain>
    </source>
</reference>
<gene>
    <name evidence="2" type="ORF">P3X46_020710</name>
</gene>
<evidence type="ECO:0000313" key="2">
    <source>
        <dbReference type="EMBL" id="KAJ9165894.1"/>
    </source>
</evidence>
<accession>A0ABQ9LH15</accession>
<protein>
    <recommendedName>
        <fullName evidence="4">Endoplasmic reticulum transmembrane protein</fullName>
    </recommendedName>
</protein>
<organism evidence="2 3">
    <name type="scientific">Hevea brasiliensis</name>
    <name type="common">Para rubber tree</name>
    <name type="synonym">Siphonia brasiliensis</name>
    <dbReference type="NCBI Taxonomy" id="3981"/>
    <lineage>
        <taxon>Eukaryota</taxon>
        <taxon>Viridiplantae</taxon>
        <taxon>Streptophyta</taxon>
        <taxon>Embryophyta</taxon>
        <taxon>Tracheophyta</taxon>
        <taxon>Spermatophyta</taxon>
        <taxon>Magnoliopsida</taxon>
        <taxon>eudicotyledons</taxon>
        <taxon>Gunneridae</taxon>
        <taxon>Pentapetalae</taxon>
        <taxon>rosids</taxon>
        <taxon>fabids</taxon>
        <taxon>Malpighiales</taxon>
        <taxon>Euphorbiaceae</taxon>
        <taxon>Crotonoideae</taxon>
        <taxon>Micrandreae</taxon>
        <taxon>Hevea</taxon>
    </lineage>
</organism>
<keyword evidence="1" id="KW-0812">Transmembrane</keyword>
<keyword evidence="3" id="KW-1185">Reference proteome</keyword>
<evidence type="ECO:0008006" key="4">
    <source>
        <dbReference type="Google" id="ProtNLM"/>
    </source>
</evidence>
<dbReference type="Proteomes" id="UP001174677">
    <property type="component" value="Chromosome 12"/>
</dbReference>
<evidence type="ECO:0000256" key="1">
    <source>
        <dbReference type="SAM" id="Phobius"/>
    </source>
</evidence>
<sequence length="110" mass="12169">MASSVPPGSANTTAAQSSRKSLGFIANAMKRKDSFIQFFAMTGILLLSIRSLGQKYRLHDLQEDTSALKQEQQTLTDRLNNIKRGLLHEASLDPTGLFASRLRVLFGEED</sequence>
<proteinExistence type="predicted"/>
<keyword evidence="1" id="KW-0472">Membrane</keyword>